<evidence type="ECO:0000259" key="5">
    <source>
        <dbReference type="PROSITE" id="PS50850"/>
    </source>
</evidence>
<feature type="transmembrane region" description="Helical" evidence="4">
    <location>
        <begin position="73"/>
        <end position="93"/>
    </location>
</feature>
<dbReference type="Pfam" id="PF07690">
    <property type="entry name" value="MFS_1"/>
    <property type="match status" value="1"/>
</dbReference>
<reference evidence="8" key="3">
    <citation type="journal article" date="2014" name="Genetics">
        <title>Maintaining two mating types: Structure of the mating type locus and its role in heterokaryosis in Podospora anserina.</title>
        <authorList>
            <person name="Grognet P."/>
            <person name="Bidard F."/>
            <person name="Kuchly C."/>
            <person name="Tong L.C.H."/>
            <person name="Coppin E."/>
            <person name="Benkhali J.A."/>
            <person name="Couloux A."/>
            <person name="Wincker P."/>
            <person name="Debuchy R."/>
            <person name="Silar P."/>
        </authorList>
    </citation>
    <scope>GENOME REANNOTATION</scope>
    <source>
        <strain evidence="8">S / ATCC MYA-4624 / DSM 980 / FGSC 10383</strain>
    </source>
</reference>
<dbReference type="GeneID" id="6195803"/>
<dbReference type="GO" id="GO:0016020">
    <property type="term" value="C:membrane"/>
    <property type="evidence" value="ECO:0007669"/>
    <property type="project" value="UniProtKB-SubCell"/>
</dbReference>
<feature type="transmembrane region" description="Helical" evidence="4">
    <location>
        <begin position="200"/>
        <end position="224"/>
    </location>
</feature>
<comment type="similarity">
    <text evidence="2">Belongs to the major facilitator superfamily. Monocarboxylate porter (TC 2.A.1.13) family.</text>
</comment>
<keyword evidence="8" id="KW-1185">Reference proteome</keyword>
<reference evidence="6" key="2">
    <citation type="submission" date="2008-07" db="EMBL/GenBank/DDBJ databases">
        <authorList>
            <person name="Genoscope - CEA"/>
        </authorList>
    </citation>
    <scope>NUCLEOTIDE SEQUENCE</scope>
    <source>
        <strain evidence="6">S mat+</strain>
    </source>
</reference>
<sequence>MNVDIEKVASAPSPPPPAAPSSSHPNTKETKLTTAQDADLSDSSDLDSPTTTPDEEEEEEEEEEEFIPPDGGLTAWSQVLAACLINMLAWGYPTAFGVYQLHYRDTLRLPEAQVSWIGSLQVFLAFALCIFSGRLADAGYIKSTIIAGTFLVVFGTFMTSLCKEYWQIFLAQGLCTGLGLGIIFMPPLSVVNSYFKRKKALALAISATGTGLGSVVFPAVIQYLIPKVGFAWAVRCAGFVALGISVVSVVLLRPVLKPRRSGPVFEWDAFREGPYLLFTLGAFLFFWALFFGSFFVSSLRMERNDRWLMWEQINAFARNIVGFSTTDSVQLLLITNGMSVVARPITGYLADNYIGPINMHAFQMFLLGCMFFFWLAVDSATGLYVFAIFLGFAMGAAQGVFGGALASLLKDPRKMGTRFGMVCTLCAFSSLAGPPTAGAIIDRSNGTYTWACVWAGTVVVLASFTIMSARIAVTGFKLAVKI</sequence>
<feature type="transmembrane region" description="Helical" evidence="4">
    <location>
        <begin position="113"/>
        <end position="133"/>
    </location>
</feature>
<feature type="transmembrane region" description="Helical" evidence="4">
    <location>
        <begin position="357"/>
        <end position="377"/>
    </location>
</feature>
<protein>
    <submittedName>
        <fullName evidence="7">Monocarboxylate transporter</fullName>
    </submittedName>
    <submittedName>
        <fullName evidence="6">Podospora anserina S mat+ genomic DNA chromosome 2, supercontig 2</fullName>
    </submittedName>
</protein>
<dbReference type="eggNOG" id="KOG2504">
    <property type="taxonomic scope" value="Eukaryota"/>
</dbReference>
<dbReference type="InterPro" id="IPR050327">
    <property type="entry name" value="Proton-linked_MCT"/>
</dbReference>
<dbReference type="SUPFAM" id="SSF103473">
    <property type="entry name" value="MFS general substrate transporter"/>
    <property type="match status" value="1"/>
</dbReference>
<evidence type="ECO:0000313" key="6">
    <source>
        <dbReference type="EMBL" id="CAP72895.1"/>
    </source>
</evidence>
<keyword evidence="4" id="KW-0812">Transmembrane</keyword>
<organism evidence="6">
    <name type="scientific">Podospora anserina (strain S / ATCC MYA-4624 / DSM 980 / FGSC 10383)</name>
    <name type="common">Pleurage anserina</name>
    <dbReference type="NCBI Taxonomy" id="515849"/>
    <lineage>
        <taxon>Eukaryota</taxon>
        <taxon>Fungi</taxon>
        <taxon>Dikarya</taxon>
        <taxon>Ascomycota</taxon>
        <taxon>Pezizomycotina</taxon>
        <taxon>Sordariomycetes</taxon>
        <taxon>Sordariomycetidae</taxon>
        <taxon>Sordariales</taxon>
        <taxon>Podosporaceae</taxon>
        <taxon>Podospora</taxon>
        <taxon>Podospora anserina</taxon>
    </lineage>
</organism>
<evidence type="ECO:0000256" key="3">
    <source>
        <dbReference type="SAM" id="MobiDB-lite"/>
    </source>
</evidence>
<keyword evidence="4" id="KW-0472">Membrane</keyword>
<dbReference type="EMBL" id="FO904937">
    <property type="protein sequence ID" value="CDP25295.1"/>
    <property type="molecule type" value="Genomic_DNA"/>
</dbReference>
<dbReference type="AlphaFoldDB" id="B2B520"/>
<dbReference type="HOGENOM" id="CLU_001265_1_1_1"/>
<feature type="transmembrane region" description="Helical" evidence="4">
    <location>
        <begin position="383"/>
        <end position="409"/>
    </location>
</feature>
<dbReference type="InterPro" id="IPR036259">
    <property type="entry name" value="MFS_trans_sf"/>
</dbReference>
<evidence type="ECO:0000256" key="2">
    <source>
        <dbReference type="ARBA" id="ARBA00006727"/>
    </source>
</evidence>
<feature type="domain" description="Major facilitator superfamily (MFS) profile" evidence="5">
    <location>
        <begin position="78"/>
        <end position="482"/>
    </location>
</feature>
<proteinExistence type="inferred from homology"/>
<dbReference type="Gene3D" id="1.20.1250.20">
    <property type="entry name" value="MFS general substrate transporter like domains"/>
    <property type="match status" value="1"/>
</dbReference>
<feature type="transmembrane region" description="Helical" evidence="4">
    <location>
        <begin position="273"/>
        <end position="296"/>
    </location>
</feature>
<dbReference type="PROSITE" id="PS50850">
    <property type="entry name" value="MFS"/>
    <property type="match status" value="1"/>
</dbReference>
<dbReference type="PANTHER" id="PTHR11360:SF130">
    <property type="entry name" value="MAJOR FACILITATOR SUPERFAMILY (MFS) PROFILE DOMAIN-CONTAINING PROTEIN-RELATED"/>
    <property type="match status" value="1"/>
</dbReference>
<dbReference type="EMBL" id="CU640366">
    <property type="protein sequence ID" value="CAP72895.1"/>
    <property type="molecule type" value="Genomic_DNA"/>
</dbReference>
<accession>B2B520</accession>
<evidence type="ECO:0000313" key="8">
    <source>
        <dbReference type="Proteomes" id="UP000001197"/>
    </source>
</evidence>
<dbReference type="Proteomes" id="UP000001197">
    <property type="component" value="Chromosome 2"/>
</dbReference>
<evidence type="ECO:0000256" key="4">
    <source>
        <dbReference type="SAM" id="Phobius"/>
    </source>
</evidence>
<reference evidence="7" key="4">
    <citation type="submission" date="2014-09" db="EMBL/GenBank/DDBJ databases">
        <title>Maintaining two mating types: Structure of the mating type locus and its role in heterokaryosis in Podospora anserina.</title>
        <authorList>
            <person name="Grognet P."/>
            <person name="Bidard F."/>
            <person name="Kuchly C."/>
            <person name="Chan Ho Tong L."/>
            <person name="Coppin E."/>
            <person name="Ait Benkhali J."/>
            <person name="Couloux A."/>
            <person name="Wincker P."/>
            <person name="Debuchy R."/>
            <person name="Silar P."/>
        </authorList>
    </citation>
    <scope>NUCLEOTIDE SEQUENCE</scope>
</reference>
<dbReference type="VEuPathDB" id="FungiDB:PODANS_2_3260"/>
<dbReference type="InterPro" id="IPR020846">
    <property type="entry name" value="MFS_dom"/>
</dbReference>
<feature type="transmembrane region" description="Helical" evidence="4">
    <location>
        <begin position="230"/>
        <end position="252"/>
    </location>
</feature>
<comment type="subcellular location">
    <subcellularLocation>
        <location evidence="1">Membrane</location>
        <topology evidence="1">Multi-pass membrane protein</topology>
    </subcellularLocation>
</comment>
<feature type="region of interest" description="Disordered" evidence="3">
    <location>
        <begin position="1"/>
        <end position="71"/>
    </location>
</feature>
<feature type="transmembrane region" description="Helical" evidence="4">
    <location>
        <begin position="165"/>
        <end position="188"/>
    </location>
</feature>
<evidence type="ECO:0000313" key="7">
    <source>
        <dbReference type="EMBL" id="CDP25295.1"/>
    </source>
</evidence>
<feature type="transmembrane region" description="Helical" evidence="4">
    <location>
        <begin position="140"/>
        <end position="159"/>
    </location>
</feature>
<feature type="transmembrane region" description="Helical" evidence="4">
    <location>
        <begin position="421"/>
        <end position="441"/>
    </location>
</feature>
<dbReference type="KEGG" id="pan:PODANSg8112"/>
<dbReference type="PANTHER" id="PTHR11360">
    <property type="entry name" value="MONOCARBOXYLATE TRANSPORTER"/>
    <property type="match status" value="1"/>
</dbReference>
<keyword evidence="4" id="KW-1133">Transmembrane helix</keyword>
<feature type="compositionally biased region" description="Acidic residues" evidence="3">
    <location>
        <begin position="53"/>
        <end position="67"/>
    </location>
</feature>
<dbReference type="RefSeq" id="XP_001911070.1">
    <property type="nucleotide sequence ID" value="XM_001911035.1"/>
</dbReference>
<gene>
    <name evidence="6" type="ORF">PODANS_2_3260</name>
</gene>
<dbReference type="GO" id="GO:0022857">
    <property type="term" value="F:transmembrane transporter activity"/>
    <property type="evidence" value="ECO:0007669"/>
    <property type="project" value="InterPro"/>
</dbReference>
<name>B2B520_PODAN</name>
<dbReference type="InterPro" id="IPR011701">
    <property type="entry name" value="MFS"/>
</dbReference>
<evidence type="ECO:0000256" key="1">
    <source>
        <dbReference type="ARBA" id="ARBA00004141"/>
    </source>
</evidence>
<dbReference type="OrthoDB" id="2213137at2759"/>
<reference evidence="6 8" key="1">
    <citation type="journal article" date="2008" name="Genome Biol.">
        <title>The genome sequence of the model ascomycete fungus Podospora anserina.</title>
        <authorList>
            <person name="Espagne E."/>
            <person name="Lespinet O."/>
            <person name="Malagnac F."/>
            <person name="Da Silva C."/>
            <person name="Jaillon O."/>
            <person name="Porcel B.M."/>
            <person name="Couloux A."/>
            <person name="Aury J.-M."/>
            <person name="Segurens B."/>
            <person name="Poulain J."/>
            <person name="Anthouard V."/>
            <person name="Grossetete S."/>
            <person name="Khalili H."/>
            <person name="Coppin E."/>
            <person name="Dequard-Chablat M."/>
            <person name="Picard M."/>
            <person name="Contamine V."/>
            <person name="Arnaise S."/>
            <person name="Bourdais A."/>
            <person name="Berteaux-Lecellier V."/>
            <person name="Gautheret D."/>
            <person name="de Vries R.P."/>
            <person name="Battaglia E."/>
            <person name="Coutinho P.M."/>
            <person name="Danchin E.G.J."/>
            <person name="Henrissat B."/>
            <person name="El Khoury R."/>
            <person name="Sainsard-Chanet A."/>
            <person name="Boivin A."/>
            <person name="Pinan-Lucarre B."/>
            <person name="Sellem C.H."/>
            <person name="Debuchy R."/>
            <person name="Wincker P."/>
            <person name="Weissenbach J."/>
            <person name="Silar P."/>
        </authorList>
    </citation>
    <scope>NUCLEOTIDE SEQUENCE [LARGE SCALE GENOMIC DNA]</scope>
    <source>
        <strain evidence="8">S / ATCC MYA-4624 / DSM 980 / FGSC 10383</strain>
        <strain evidence="6">S mat+</strain>
    </source>
</reference>
<feature type="transmembrane region" description="Helical" evidence="4">
    <location>
        <begin position="447"/>
        <end position="473"/>
    </location>
</feature>